<evidence type="ECO:0000259" key="3">
    <source>
        <dbReference type="Pfam" id="PF02525"/>
    </source>
</evidence>
<dbReference type="STRING" id="1798500.A3C21_03560"/>
<dbReference type="EMBL" id="MFLN01000010">
    <property type="protein sequence ID" value="OGG67403.1"/>
    <property type="molecule type" value="Genomic_DNA"/>
</dbReference>
<proteinExistence type="inferred from homology"/>
<protein>
    <recommendedName>
        <fullName evidence="3">Flavodoxin-like fold domain-containing protein</fullName>
    </recommendedName>
</protein>
<dbReference type="InterPro" id="IPR051545">
    <property type="entry name" value="NAD(P)H_dehydrogenase_qn"/>
</dbReference>
<accession>A0A1F6E163</accession>
<dbReference type="Pfam" id="PF02525">
    <property type="entry name" value="Flavodoxin_2"/>
    <property type="match status" value="1"/>
</dbReference>
<dbReference type="Gene3D" id="3.40.50.360">
    <property type="match status" value="1"/>
</dbReference>
<comment type="caution">
    <text evidence="4">The sequence shown here is derived from an EMBL/GenBank/DDBJ whole genome shotgun (WGS) entry which is preliminary data.</text>
</comment>
<evidence type="ECO:0000313" key="4">
    <source>
        <dbReference type="EMBL" id="OGG67403.1"/>
    </source>
</evidence>
<feature type="domain" description="Flavodoxin-like fold" evidence="3">
    <location>
        <begin position="6"/>
        <end position="186"/>
    </location>
</feature>
<evidence type="ECO:0000313" key="5">
    <source>
        <dbReference type="Proteomes" id="UP000178572"/>
    </source>
</evidence>
<comment type="similarity">
    <text evidence="1">Belongs to the NAD(P)H dehydrogenase (quinone) family.</text>
</comment>
<dbReference type="PANTHER" id="PTHR10204">
    <property type="entry name" value="NAD P H OXIDOREDUCTASE-RELATED"/>
    <property type="match status" value="1"/>
</dbReference>
<dbReference type="Proteomes" id="UP000178572">
    <property type="component" value="Unassembled WGS sequence"/>
</dbReference>
<gene>
    <name evidence="4" type="ORF">A3C21_03560</name>
</gene>
<dbReference type="GO" id="GO:0003955">
    <property type="term" value="F:NAD(P)H dehydrogenase (quinone) activity"/>
    <property type="evidence" value="ECO:0007669"/>
    <property type="project" value="TreeGrafter"/>
</dbReference>
<sequence>MRGKKDIFVLLGHPDKSGLCGALADAYAQGAKEAGHTIVRMNIGEMRFDPVLHKGYRERQELEPDLVAFQNNVNRADHFVVIHPVWWVGMPAVLKGLFDRAWLPGSAFRYIKTKTGERTIFWHRLYAGKTARIIVTSGTPPWLVRFLPGNVNAQLKWGILWFAGFWVHTTWFGPAEHPAHDKREKWLRKAHDLGRKGK</sequence>
<name>A0A1F6E163_9BACT</name>
<dbReference type="PANTHER" id="PTHR10204:SF34">
    <property type="entry name" value="NAD(P)H DEHYDROGENASE [QUINONE] 1 ISOFORM 1"/>
    <property type="match status" value="1"/>
</dbReference>
<dbReference type="AlphaFoldDB" id="A0A1F6E163"/>
<dbReference type="SUPFAM" id="SSF52218">
    <property type="entry name" value="Flavoproteins"/>
    <property type="match status" value="1"/>
</dbReference>
<dbReference type="InterPro" id="IPR029039">
    <property type="entry name" value="Flavoprotein-like_sf"/>
</dbReference>
<evidence type="ECO:0000256" key="1">
    <source>
        <dbReference type="ARBA" id="ARBA00006252"/>
    </source>
</evidence>
<keyword evidence="2" id="KW-0560">Oxidoreductase</keyword>
<organism evidence="4 5">
    <name type="scientific">Candidatus Kaiserbacteria bacterium RIFCSPHIGHO2_02_FULL_59_21</name>
    <dbReference type="NCBI Taxonomy" id="1798500"/>
    <lineage>
        <taxon>Bacteria</taxon>
        <taxon>Candidatus Kaiseribacteriota</taxon>
    </lineage>
</organism>
<dbReference type="InterPro" id="IPR003680">
    <property type="entry name" value="Flavodoxin_fold"/>
</dbReference>
<evidence type="ECO:0000256" key="2">
    <source>
        <dbReference type="ARBA" id="ARBA00023002"/>
    </source>
</evidence>
<dbReference type="GO" id="GO:0005829">
    <property type="term" value="C:cytosol"/>
    <property type="evidence" value="ECO:0007669"/>
    <property type="project" value="TreeGrafter"/>
</dbReference>
<reference evidence="4 5" key="1">
    <citation type="journal article" date="2016" name="Nat. Commun.">
        <title>Thousands of microbial genomes shed light on interconnected biogeochemical processes in an aquifer system.</title>
        <authorList>
            <person name="Anantharaman K."/>
            <person name="Brown C.T."/>
            <person name="Hug L.A."/>
            <person name="Sharon I."/>
            <person name="Castelle C.J."/>
            <person name="Probst A.J."/>
            <person name="Thomas B.C."/>
            <person name="Singh A."/>
            <person name="Wilkins M.J."/>
            <person name="Karaoz U."/>
            <person name="Brodie E.L."/>
            <person name="Williams K.H."/>
            <person name="Hubbard S.S."/>
            <person name="Banfield J.F."/>
        </authorList>
    </citation>
    <scope>NUCLEOTIDE SEQUENCE [LARGE SCALE GENOMIC DNA]</scope>
</reference>